<protein>
    <recommendedName>
        <fullName evidence="2">FtsK gamma domain-containing protein</fullName>
    </recommendedName>
</protein>
<dbReference type="Proteomes" id="UP001500582">
    <property type="component" value="Unassembled WGS sequence"/>
</dbReference>
<dbReference type="InterPro" id="IPR000424">
    <property type="entry name" value="Primosome_PriB/ssb"/>
</dbReference>
<dbReference type="InterPro" id="IPR018541">
    <property type="entry name" value="Ftsk_gamma"/>
</dbReference>
<organism evidence="3 4">
    <name type="scientific">Mucilaginibacter gynuensis</name>
    <dbReference type="NCBI Taxonomy" id="1302236"/>
    <lineage>
        <taxon>Bacteria</taxon>
        <taxon>Pseudomonadati</taxon>
        <taxon>Bacteroidota</taxon>
        <taxon>Sphingobacteriia</taxon>
        <taxon>Sphingobacteriales</taxon>
        <taxon>Sphingobacteriaceae</taxon>
        <taxon>Mucilaginibacter</taxon>
    </lineage>
</organism>
<dbReference type="InterPro" id="IPR036388">
    <property type="entry name" value="WH-like_DNA-bd_sf"/>
</dbReference>
<evidence type="ECO:0000259" key="2">
    <source>
        <dbReference type="SMART" id="SM00843"/>
    </source>
</evidence>
<dbReference type="InterPro" id="IPR036390">
    <property type="entry name" value="WH_DNA-bd_sf"/>
</dbReference>
<gene>
    <name evidence="3" type="ORF">GCM10023149_31000</name>
</gene>
<accession>A0ABP8GNY7</accession>
<evidence type="ECO:0000313" key="3">
    <source>
        <dbReference type="EMBL" id="GAA4327541.1"/>
    </source>
</evidence>
<name>A0ABP8GNY7_9SPHI</name>
<dbReference type="PANTHER" id="PTHR22683:SF41">
    <property type="entry name" value="DNA TRANSLOCASE FTSK"/>
    <property type="match status" value="1"/>
</dbReference>
<sequence length="984" mass="112983">MLQKIQPIILKTQIEYDPLFEDAARLVVLHQQGSTSLIQRKLKLGYNRAGRIMDQLEQANVVGPFDGSKAREVFIADEYLLEKKLSELNILSDAQSDEIAPFELVNPDRSVNYWHLVTDDTLLTAFTELEVPNLVHSLQATTVEICNELKSIGTKIYLVTREVDLSLCDALVAQRFVVFINTYADELVNYQNWVIDHYTLHKTKEVIAENLLTVCEHISYYTNGIERDAIATTIGKTFKVAKATILKEINQFIYFREQQATQFVAEGENALPAWLNGEMREFYLMNGWVSRLDNLTNTGIYFATGNGPKRLTNFVLIPLIHIYTKDENGNRRLTELNNGMLKPVIELPGKAFTSMETFDTIITSEGNFYTFDGFQKSHLNKIKSYYLGEYPKCFELTTLGWQPEGFFSFSNLIYKNEIIEYNQYGIARVDEHNFLSMGASNALEGVRTEDDIYKNDKFLCYRPAKIDFSHWCRLMVGVYPEHGMMAIAFVMMTIFRDILFKRNHNFPLLYFYGPVGSGKSKIAESVVNFFTHNMPMFNLNNGTDYAFFSLLSRFINVAIGLNEFDENAIKEEWFRAIKGAYDGEGREKGTGRRNKTTSQAINVAVVLIGQFLSTKDDNSVLSRTLPCKITEDSNRTAEKIALYDELKHHEQEGISSLICDILAHRQFVADQFLHRYIRVSGELKASFTRDGLSPKNRIMENFTVALTMVSLMSERLQLGFTYHTFFEHCRREITKLSSIMSESNSLSQFWKTVEFLLDQKIIEQGNHFKVETRKDIRISVDRKTNQTKTFEEPKKLLFLRLSTIHMLYLKEVRTQTGKAGQNEQTILTYMKDQESYIGSNPASHFTNSQNTSSYVFDYDMLGVNLERFKDDTLNEVQLTGKVMKDAEIMDVIGEPKLSFNLLQDQSYTDDAGNRVKKDVLTTCLSDLINMAHQVKRDRTINITGTLSESKGTDRVYRRMKVTKIDFPDAELNFESPAPDDETPF</sequence>
<dbReference type="Gene3D" id="3.40.50.300">
    <property type="entry name" value="P-loop containing nucleotide triphosphate hydrolases"/>
    <property type="match status" value="1"/>
</dbReference>
<proteinExistence type="predicted"/>
<evidence type="ECO:0000256" key="1">
    <source>
        <dbReference type="PROSITE-ProRule" id="PRU00252"/>
    </source>
</evidence>
<comment type="caution">
    <text evidence="3">The sequence shown here is derived from an EMBL/GenBank/DDBJ whole genome shotgun (WGS) entry which is preliminary data.</text>
</comment>
<dbReference type="PANTHER" id="PTHR22683">
    <property type="entry name" value="SPORULATION PROTEIN RELATED"/>
    <property type="match status" value="1"/>
</dbReference>
<dbReference type="Gene3D" id="1.10.10.10">
    <property type="entry name" value="Winged helix-like DNA-binding domain superfamily/Winged helix DNA-binding domain"/>
    <property type="match status" value="1"/>
</dbReference>
<keyword evidence="4" id="KW-1185">Reference proteome</keyword>
<dbReference type="InterPro" id="IPR050206">
    <property type="entry name" value="FtsK/SpoIIIE/SftA"/>
</dbReference>
<dbReference type="InterPro" id="IPR027417">
    <property type="entry name" value="P-loop_NTPase"/>
</dbReference>
<reference evidence="4" key="1">
    <citation type="journal article" date="2019" name="Int. J. Syst. Evol. Microbiol.">
        <title>The Global Catalogue of Microorganisms (GCM) 10K type strain sequencing project: providing services to taxonomists for standard genome sequencing and annotation.</title>
        <authorList>
            <consortium name="The Broad Institute Genomics Platform"/>
            <consortium name="The Broad Institute Genome Sequencing Center for Infectious Disease"/>
            <person name="Wu L."/>
            <person name="Ma J."/>
        </authorList>
    </citation>
    <scope>NUCLEOTIDE SEQUENCE [LARGE SCALE GENOMIC DNA]</scope>
    <source>
        <strain evidence="4">JCM 17705</strain>
    </source>
</reference>
<dbReference type="PROSITE" id="PS50935">
    <property type="entry name" value="SSB"/>
    <property type="match status" value="1"/>
</dbReference>
<dbReference type="SMART" id="SM00843">
    <property type="entry name" value="Ftsk_gamma"/>
    <property type="match status" value="1"/>
</dbReference>
<dbReference type="Pfam" id="PF09397">
    <property type="entry name" value="FtsK_gamma"/>
    <property type="match status" value="1"/>
</dbReference>
<dbReference type="SUPFAM" id="SSF46785">
    <property type="entry name" value="Winged helix' DNA-binding domain"/>
    <property type="match status" value="1"/>
</dbReference>
<feature type="domain" description="FtsK gamma" evidence="2">
    <location>
        <begin position="13"/>
        <end position="78"/>
    </location>
</feature>
<keyword evidence="1" id="KW-0238">DNA-binding</keyword>
<evidence type="ECO:0000313" key="4">
    <source>
        <dbReference type="Proteomes" id="UP001500582"/>
    </source>
</evidence>
<dbReference type="EMBL" id="BAABFT010000008">
    <property type="protein sequence ID" value="GAA4327541.1"/>
    <property type="molecule type" value="Genomic_DNA"/>
</dbReference>